<name>A0ABU0MZV0_9FIRM</name>
<dbReference type="EMBL" id="JAUSWG010000004">
    <property type="protein sequence ID" value="MDQ0556254.1"/>
    <property type="molecule type" value="Genomic_DNA"/>
</dbReference>
<dbReference type="Proteomes" id="UP001232584">
    <property type="component" value="Unassembled WGS sequence"/>
</dbReference>
<comment type="caution">
    <text evidence="1">The sequence shown here is derived from an EMBL/GenBank/DDBJ whole genome shotgun (WGS) entry which is preliminary data.</text>
</comment>
<evidence type="ECO:0000313" key="2">
    <source>
        <dbReference type="Proteomes" id="UP001232584"/>
    </source>
</evidence>
<dbReference type="RefSeq" id="WP_307505064.1">
    <property type="nucleotide sequence ID" value="NZ_BAAACE010000028.1"/>
</dbReference>
<proteinExistence type="predicted"/>
<accession>A0ABU0MZV0</accession>
<organism evidence="1 2">
    <name type="scientific">Paraclostridium ghonii</name>
    <dbReference type="NCBI Taxonomy" id="29358"/>
    <lineage>
        <taxon>Bacteria</taxon>
        <taxon>Bacillati</taxon>
        <taxon>Bacillota</taxon>
        <taxon>Clostridia</taxon>
        <taxon>Peptostreptococcales</taxon>
        <taxon>Peptostreptococcaceae</taxon>
        <taxon>Paraclostridium</taxon>
    </lineage>
</organism>
<keyword evidence="2" id="KW-1185">Reference proteome</keyword>
<evidence type="ECO:0000313" key="1">
    <source>
        <dbReference type="EMBL" id="MDQ0556254.1"/>
    </source>
</evidence>
<evidence type="ECO:0008006" key="3">
    <source>
        <dbReference type="Google" id="ProtNLM"/>
    </source>
</evidence>
<reference evidence="1 2" key="1">
    <citation type="submission" date="2023-07" db="EMBL/GenBank/DDBJ databases">
        <title>Genomic Encyclopedia of Type Strains, Phase IV (KMG-IV): sequencing the most valuable type-strain genomes for metagenomic binning, comparative biology and taxonomic classification.</title>
        <authorList>
            <person name="Goeker M."/>
        </authorList>
    </citation>
    <scope>NUCLEOTIDE SEQUENCE [LARGE SCALE GENOMIC DNA]</scope>
    <source>
        <strain evidence="1 2">DSM 15049</strain>
    </source>
</reference>
<protein>
    <recommendedName>
        <fullName evidence="3">EVE domain-containing protein</fullName>
    </recommendedName>
</protein>
<sequence length="133" mass="15428">MSKNKFIFICNNNDWEFFKNIKENKDDTVSWRCTKDVKKGDEFYIHLGGKSIAEKGIIAKGIVESDSYISEEEDRLRVDLKIDEVFEKPVIIFKQGMYQVQGSCGKVRDEIVDKIENNIKEYSRQHIKGGEGN</sequence>
<gene>
    <name evidence="1" type="ORF">QOZ92_001367</name>
</gene>